<gene>
    <name evidence="1" type="ORF">V7x_44240</name>
</gene>
<evidence type="ECO:0000313" key="1">
    <source>
        <dbReference type="EMBL" id="TWU62688.1"/>
    </source>
</evidence>
<reference evidence="1 2" key="1">
    <citation type="submission" date="2019-02" db="EMBL/GenBank/DDBJ databases">
        <title>Deep-cultivation of Planctomycetes and their phenomic and genomic characterization uncovers novel biology.</title>
        <authorList>
            <person name="Wiegand S."/>
            <person name="Jogler M."/>
            <person name="Boedeker C."/>
            <person name="Pinto D."/>
            <person name="Vollmers J."/>
            <person name="Rivas-Marin E."/>
            <person name="Kohn T."/>
            <person name="Peeters S.H."/>
            <person name="Heuer A."/>
            <person name="Rast P."/>
            <person name="Oberbeckmann S."/>
            <person name="Bunk B."/>
            <person name="Jeske O."/>
            <person name="Meyerdierks A."/>
            <person name="Storesund J.E."/>
            <person name="Kallscheuer N."/>
            <person name="Luecker S."/>
            <person name="Lage O.M."/>
            <person name="Pohl T."/>
            <person name="Merkel B.J."/>
            <person name="Hornburger P."/>
            <person name="Mueller R.-W."/>
            <person name="Bruemmer F."/>
            <person name="Labrenz M."/>
            <person name="Spormann A.M."/>
            <person name="Op Den Camp H."/>
            <person name="Overmann J."/>
            <person name="Amann R."/>
            <person name="Jetten M.S.M."/>
            <person name="Mascher T."/>
            <person name="Medema M.H."/>
            <person name="Devos D.P."/>
            <person name="Kaster A.-K."/>
            <person name="Ovreas L."/>
            <person name="Rohde M."/>
            <person name="Galperin M.Y."/>
            <person name="Jogler C."/>
        </authorList>
    </citation>
    <scope>NUCLEOTIDE SEQUENCE [LARGE SCALE GENOMIC DNA]</scope>
    <source>
        <strain evidence="1 2">V7</strain>
    </source>
</reference>
<evidence type="ECO:0000313" key="2">
    <source>
        <dbReference type="Proteomes" id="UP000316476"/>
    </source>
</evidence>
<dbReference type="RefSeq" id="WP_146415451.1">
    <property type="nucleotide sequence ID" value="NZ_SJPZ01000002.1"/>
</dbReference>
<name>A0A5C6FPX0_9PLAN</name>
<dbReference type="AlphaFoldDB" id="A0A5C6FPX0"/>
<accession>A0A5C6FPX0</accession>
<sequence length="641" mass="71514">MSTLTIDEAFEHDRLSDAEKDQWAKLQKKVRKHAEKLSAQRVFGDAADSGVVYRWGVAAALRSACPANWQLLSRLAATGKLSPRYSKSIDLVRLAEDFCDDVPGPRADALESTQAVLWAAAMPWLTDRLPTRLWWDLLGKLQHSAEQQRECDQADATVRLILGGELGLTMAWRLKYLPSCHRMRDASVKVVKEWLNAEGDAIADAMRGGRNARLVAASLLRCEDLFAATTKSSFTKRQRAIASDVATWVAGLTSPGGQPSLLIDDARVDEAVPDKYFRDDVGGAVSAQPKRPIKQTTGLLERMCRWDPETLRPAVEAALGVSQSGGRLAWSVSLPESLIHCDDAKLGVMLPEWDVRRGRTVIDYSQPDCRIEMCCGRKQLLAGQWQTMIRVGGIEQNSEGEWESTCEYSDDDVHYLEFEQPWSGGLMLQRHVMLLRDDRCAMLADSVLPSPEADPDDDRLIQYISRLPLARSVQARDELETREVYLHAKPANSSGAKTRKKKASSLADALAIPLSAGEWRVGPSAAQLDATDDGVLVLTAEARTALFAPLWLDLVPKRFKRKRTWRTLTIADELKRVPSDQAVGYRVQMGSEQWIVYRSLRGQRVRSVMGKHLIADFFAARFHMDEGDFEELVTVEGSQDD</sequence>
<dbReference type="Proteomes" id="UP000316476">
    <property type="component" value="Unassembled WGS sequence"/>
</dbReference>
<comment type="caution">
    <text evidence="1">The sequence shown here is derived from an EMBL/GenBank/DDBJ whole genome shotgun (WGS) entry which is preliminary data.</text>
</comment>
<protein>
    <submittedName>
        <fullName evidence="1">Uncharacterized protein</fullName>
    </submittedName>
</protein>
<dbReference type="EMBL" id="SJPZ01000002">
    <property type="protein sequence ID" value="TWU62688.1"/>
    <property type="molecule type" value="Genomic_DNA"/>
</dbReference>
<dbReference type="OrthoDB" id="277106at2"/>
<organism evidence="1 2">
    <name type="scientific">Crateriforma conspicua</name>
    <dbReference type="NCBI Taxonomy" id="2527996"/>
    <lineage>
        <taxon>Bacteria</taxon>
        <taxon>Pseudomonadati</taxon>
        <taxon>Planctomycetota</taxon>
        <taxon>Planctomycetia</taxon>
        <taxon>Planctomycetales</taxon>
        <taxon>Planctomycetaceae</taxon>
        <taxon>Crateriforma</taxon>
    </lineage>
</organism>
<proteinExistence type="predicted"/>